<feature type="region of interest" description="Disordered" evidence="9">
    <location>
        <begin position="381"/>
        <end position="435"/>
    </location>
</feature>
<feature type="chain" id="PRO_5045769628" evidence="10">
    <location>
        <begin position="23"/>
        <end position="542"/>
    </location>
</feature>
<evidence type="ECO:0000256" key="1">
    <source>
        <dbReference type="ARBA" id="ARBA00000966"/>
    </source>
</evidence>
<dbReference type="Pfam" id="PF26410">
    <property type="entry name" value="GH5_mannosidase"/>
    <property type="match status" value="1"/>
</dbReference>
<proteinExistence type="predicted"/>
<feature type="signal peptide" evidence="10">
    <location>
        <begin position="1"/>
        <end position="22"/>
    </location>
</feature>
<dbReference type="InterPro" id="IPR001919">
    <property type="entry name" value="CBD2"/>
</dbReference>
<dbReference type="SMART" id="SM00637">
    <property type="entry name" value="CBD_II"/>
    <property type="match status" value="1"/>
</dbReference>
<keyword evidence="13" id="KW-1185">Reference proteome</keyword>
<keyword evidence="6" id="KW-0378">Hydrolase</keyword>
<keyword evidence="4" id="KW-0964">Secreted</keyword>
<evidence type="ECO:0000313" key="12">
    <source>
        <dbReference type="EMBL" id="MFC1415051.1"/>
    </source>
</evidence>
<organism evidence="12 13">
    <name type="scientific">Streptacidiphilus cavernicola</name>
    <dbReference type="NCBI Taxonomy" id="3342716"/>
    <lineage>
        <taxon>Bacteria</taxon>
        <taxon>Bacillati</taxon>
        <taxon>Actinomycetota</taxon>
        <taxon>Actinomycetes</taxon>
        <taxon>Kitasatosporales</taxon>
        <taxon>Streptomycetaceae</taxon>
        <taxon>Streptacidiphilus</taxon>
    </lineage>
</organism>
<dbReference type="Gene3D" id="2.60.40.290">
    <property type="match status" value="1"/>
</dbReference>
<dbReference type="InterPro" id="IPR045053">
    <property type="entry name" value="MAN-like"/>
</dbReference>
<evidence type="ECO:0000256" key="9">
    <source>
        <dbReference type="SAM" id="MobiDB-lite"/>
    </source>
</evidence>
<dbReference type="SUPFAM" id="SSF51445">
    <property type="entry name" value="(Trans)glycosidases"/>
    <property type="match status" value="1"/>
</dbReference>
<evidence type="ECO:0000256" key="7">
    <source>
        <dbReference type="ARBA" id="ARBA00023295"/>
    </source>
</evidence>
<dbReference type="InterPro" id="IPR017853">
    <property type="entry name" value="GH"/>
</dbReference>
<sequence>MAALVTILGALLAFAGPGRAHAAATDFVQRCGIHFCVDGRTAYFAGANSYDLFTYGSGSGDTETQYMDKAAIDQQMANMAADGVTVVRTWMFNHESWHGFETAKNTMNEQEWAEFDYILYSAAQHGLRVIPTLENYWTAYGGVNTVLTWEGTSTGNSGNFFNPATCAGCLADYEYNVNYALNRVNHYTGVAYRNDPTIFAWELMNEPRYQDVSTADNTAGTVFRAWEDKVGAYIKGIDPNHMIDNGVEGQGTGYGYGSDNGVPYSYECQSPYIDFCTAHIYPTESWANLSVGATQTLLNAYINDAHSTVGKPFFLGEFNTSASTRATYWPAIYSTLEAGNADADAFWWYENTQKDGTYGVLHGDPVLSVFAAHSAVDKARSGTATSASPTPSASATPTQSASPTPTASATASQSPTSSPSSSATPTSTPSATSAAGPCKVTYVLSDWGTSFNGSVTITNTGSTPVNGWSLVFSFPGAQAITSIWNADYVQTGKKVTATNPSSYNVSIAPGANVNFGFSGTSTPGTNGTPSGFALNGTPCTTG</sequence>
<dbReference type="PANTHER" id="PTHR31451">
    <property type="match status" value="1"/>
</dbReference>
<dbReference type="Proteomes" id="UP001592531">
    <property type="component" value="Unassembled WGS sequence"/>
</dbReference>
<dbReference type="InterPro" id="IPR001547">
    <property type="entry name" value="Glyco_hydro_5"/>
</dbReference>
<evidence type="ECO:0000256" key="3">
    <source>
        <dbReference type="ARBA" id="ARBA00004613"/>
    </source>
</evidence>
<evidence type="ECO:0000259" key="11">
    <source>
        <dbReference type="PROSITE" id="PS51173"/>
    </source>
</evidence>
<feature type="compositionally biased region" description="Low complexity" evidence="9">
    <location>
        <begin position="383"/>
        <end position="435"/>
    </location>
</feature>
<dbReference type="Gene3D" id="3.20.20.80">
    <property type="entry name" value="Glycosidases"/>
    <property type="match status" value="1"/>
</dbReference>
<evidence type="ECO:0000313" key="13">
    <source>
        <dbReference type="Proteomes" id="UP001592531"/>
    </source>
</evidence>
<evidence type="ECO:0000256" key="6">
    <source>
        <dbReference type="ARBA" id="ARBA00022801"/>
    </source>
</evidence>
<accession>A0ABV6VMS7</accession>
<comment type="catalytic activity">
    <reaction evidence="2">
        <text>Random hydrolysis of (1-&gt;4)-beta-D-mannosidic linkages in mannans, galactomannans and glucomannans.</text>
        <dbReference type="EC" id="3.2.1.78"/>
    </reaction>
</comment>
<evidence type="ECO:0000256" key="10">
    <source>
        <dbReference type="SAM" id="SignalP"/>
    </source>
</evidence>
<reference evidence="12 13" key="1">
    <citation type="submission" date="2024-09" db="EMBL/GenBank/DDBJ databases">
        <authorList>
            <person name="Lee S.D."/>
        </authorList>
    </citation>
    <scope>NUCLEOTIDE SEQUENCE [LARGE SCALE GENOMIC DNA]</scope>
    <source>
        <strain evidence="12 13">N8-3</strain>
    </source>
</reference>
<keyword evidence="7" id="KW-0326">Glycosidase</keyword>
<comment type="caution">
    <text evidence="12">The sequence shown here is derived from an EMBL/GenBank/DDBJ whole genome shotgun (WGS) entry which is preliminary data.</text>
</comment>
<evidence type="ECO:0000256" key="8">
    <source>
        <dbReference type="ARBA" id="ARBA00023326"/>
    </source>
</evidence>
<keyword evidence="8" id="KW-0624">Polysaccharide degradation</keyword>
<dbReference type="Pfam" id="PF00553">
    <property type="entry name" value="CBM_2"/>
    <property type="match status" value="1"/>
</dbReference>
<name>A0ABV6VMS7_9ACTN</name>
<dbReference type="PROSITE" id="PS51173">
    <property type="entry name" value="CBM2"/>
    <property type="match status" value="1"/>
</dbReference>
<evidence type="ECO:0000256" key="2">
    <source>
        <dbReference type="ARBA" id="ARBA00001678"/>
    </source>
</evidence>
<feature type="domain" description="CBM2" evidence="11">
    <location>
        <begin position="431"/>
        <end position="542"/>
    </location>
</feature>
<dbReference type="EMBL" id="JBHFAB010000001">
    <property type="protein sequence ID" value="MFC1415051.1"/>
    <property type="molecule type" value="Genomic_DNA"/>
</dbReference>
<gene>
    <name evidence="12" type="ORF">ACEZDE_00090</name>
</gene>
<evidence type="ECO:0000256" key="4">
    <source>
        <dbReference type="ARBA" id="ARBA00022525"/>
    </source>
</evidence>
<evidence type="ECO:0000256" key="5">
    <source>
        <dbReference type="ARBA" id="ARBA00022729"/>
    </source>
</evidence>
<dbReference type="InterPro" id="IPR012291">
    <property type="entry name" value="CBM2_carb-bd_dom_sf"/>
</dbReference>
<dbReference type="RefSeq" id="WP_380530099.1">
    <property type="nucleotide sequence ID" value="NZ_JBHFAB010000001.1"/>
</dbReference>
<protein>
    <submittedName>
        <fullName evidence="12">Cellulose binding domain-containing protein</fullName>
    </submittedName>
</protein>
<dbReference type="PANTHER" id="PTHR31451:SF39">
    <property type="entry name" value="MANNAN ENDO-1,4-BETA-MANNOSIDASE 1"/>
    <property type="match status" value="1"/>
</dbReference>
<keyword evidence="5 10" id="KW-0732">Signal</keyword>
<keyword evidence="8" id="KW-0119">Carbohydrate metabolism</keyword>
<comment type="catalytic activity">
    <reaction evidence="1">
        <text>Endohydrolysis of (1-&gt;4)-beta-D-glucosidic linkages in cellulose, lichenin and cereal beta-D-glucans.</text>
        <dbReference type="EC" id="3.2.1.4"/>
    </reaction>
</comment>
<comment type="subcellular location">
    <subcellularLocation>
        <location evidence="3">Secreted</location>
    </subcellularLocation>
</comment>
<dbReference type="InterPro" id="IPR008965">
    <property type="entry name" value="CBM2/CBM3_carb-bd_dom_sf"/>
</dbReference>
<dbReference type="SUPFAM" id="SSF49384">
    <property type="entry name" value="Carbohydrate-binding domain"/>
    <property type="match status" value="1"/>
</dbReference>